<feature type="compositionally biased region" description="Basic and acidic residues" evidence="2">
    <location>
        <begin position="806"/>
        <end position="827"/>
    </location>
</feature>
<dbReference type="Proteomes" id="UP000502823">
    <property type="component" value="Unassembled WGS sequence"/>
</dbReference>
<evidence type="ECO:0000313" key="4">
    <source>
        <dbReference type="EMBL" id="GFG29346.1"/>
    </source>
</evidence>
<dbReference type="GO" id="GO:0005634">
    <property type="term" value="C:nucleus"/>
    <property type="evidence" value="ECO:0007669"/>
    <property type="project" value="TreeGrafter"/>
</dbReference>
<keyword evidence="5" id="KW-1185">Reference proteome</keyword>
<accession>A0A6L2PAI6</accession>
<dbReference type="InParanoid" id="A0A6L2PAI6"/>
<feature type="region of interest" description="Disordered" evidence="2">
    <location>
        <begin position="871"/>
        <end position="901"/>
    </location>
</feature>
<comment type="similarity">
    <text evidence="1">Belongs to the GPATCH1 family.</text>
</comment>
<dbReference type="AlphaFoldDB" id="A0A6L2PAI6"/>
<dbReference type="InterPro" id="IPR000467">
    <property type="entry name" value="G_patch_dom"/>
</dbReference>
<dbReference type="Pfam" id="PF07713">
    <property type="entry name" value="DUF1604"/>
    <property type="match status" value="1"/>
</dbReference>
<dbReference type="GO" id="GO:0006397">
    <property type="term" value="P:mRNA processing"/>
    <property type="evidence" value="ECO:0007669"/>
    <property type="project" value="InterPro"/>
</dbReference>
<dbReference type="OrthoDB" id="20507at2759"/>
<evidence type="ECO:0000256" key="2">
    <source>
        <dbReference type="SAM" id="MobiDB-lite"/>
    </source>
</evidence>
<dbReference type="PANTHER" id="PTHR13384:SF19">
    <property type="entry name" value="G PATCH DOMAIN-CONTAINING PROTEIN 1"/>
    <property type="match status" value="1"/>
</dbReference>
<feature type="domain" description="G-patch" evidence="3">
    <location>
        <begin position="166"/>
        <end position="186"/>
    </location>
</feature>
<evidence type="ECO:0000256" key="1">
    <source>
        <dbReference type="ARBA" id="ARBA00008600"/>
    </source>
</evidence>
<dbReference type="EMBL" id="BLKM01000133">
    <property type="protein sequence ID" value="GFG29346.1"/>
    <property type="molecule type" value="Genomic_DNA"/>
</dbReference>
<name>A0A6L2PAI6_COPFO</name>
<gene>
    <name evidence="4" type="ORF">Cfor_10210</name>
</gene>
<evidence type="ECO:0000313" key="5">
    <source>
        <dbReference type="Proteomes" id="UP000502823"/>
    </source>
</evidence>
<dbReference type="Pfam" id="PF26093">
    <property type="entry name" value="HTH_TGH"/>
    <property type="match status" value="1"/>
</dbReference>
<feature type="compositionally biased region" description="Basic and acidic residues" evidence="2">
    <location>
        <begin position="655"/>
        <end position="669"/>
    </location>
</feature>
<feature type="region of interest" description="Disordered" evidence="2">
    <location>
        <begin position="701"/>
        <end position="753"/>
    </location>
</feature>
<reference evidence="5" key="1">
    <citation type="submission" date="2020-01" db="EMBL/GenBank/DDBJ databases">
        <title>Draft genome sequence of the Termite Coptotermes fromosanus.</title>
        <authorList>
            <person name="Itakura S."/>
            <person name="Yosikawa Y."/>
            <person name="Umezawa K."/>
        </authorList>
    </citation>
    <scope>NUCLEOTIDE SEQUENCE [LARGE SCALE GENOMIC DNA]</scope>
</reference>
<feature type="region of interest" description="Disordered" evidence="2">
    <location>
        <begin position="789"/>
        <end position="833"/>
    </location>
</feature>
<comment type="caution">
    <text evidence="4">The sequence shown here is derived from an EMBL/GenBank/DDBJ whole genome shotgun (WGS) entry which is preliminary data.</text>
</comment>
<feature type="region of interest" description="Disordered" evidence="2">
    <location>
        <begin position="383"/>
        <end position="413"/>
    </location>
</feature>
<evidence type="ECO:0000259" key="3">
    <source>
        <dbReference type="PROSITE" id="PS50174"/>
    </source>
</evidence>
<feature type="region of interest" description="Disordered" evidence="2">
    <location>
        <begin position="640"/>
        <end position="669"/>
    </location>
</feature>
<dbReference type="GO" id="GO:0003723">
    <property type="term" value="F:RNA binding"/>
    <property type="evidence" value="ECO:0007669"/>
    <property type="project" value="TreeGrafter"/>
</dbReference>
<dbReference type="PANTHER" id="PTHR13384">
    <property type="entry name" value="G PATCH DOMAIN-CONTAINING PROTEIN 1"/>
    <property type="match status" value="1"/>
</dbReference>
<sequence length="901" mass="101321">MSSDSEDEDFADYGTALDPVNEGTINKILKMPQLNLVDTCDADELPRKKPASLNDQVATDKYGRRRFHGAFTGGFSAGFFNSVGSLEGWTPSAFKSSRSDKAKEIQQTPEDFMDDEDMDEFGIAPKVLRATSDFNEGNKKRARRHNVSDGPIPGAPVLRELLQPVKETIGMKLLRKMGWKPGQGTGPRLTKMEKRKMKEAYKKTEAKVYGCALPRDVDREKHCSSDSPCSTDDENDPELSFAPCDHQPFLCKPKNNCFGLGYSGLERRSVLSSNLNLFTPTPLRMEEKKKKVLITGQAFGVGAFEDDDEDIYTHEDMSQYDFSLESEPTTSKQKQQTTTHALVNYYDGGTLIGFVHATNAMMRKKYFPPPVLPQGFKPVHVTRKSRFEPTSSEKLSLSKEEQSHTSRKKGLQRHNLTATDRAQILSEAIPKPAVQKDIVRSPTQEECEIPPSAALKKTENSLASKKGYTYFQPFAAHPEKQKRYEQYLTLCKVGHKDRLSYIQPLTMTEWQKERERVEFEQAARLYQPLSGIMSDRFVSASQTEDVNSLLPSIKKDVDNDSDQKAAAKLKMFGRLTREESEWRPCSLLCKRFNIPELYPGGGESSDAKPRSTSQFSVFSFLDAESYNRALKPRASPVCNEPVSDILGPSDSTEVITKREPGSESNRCDEMVCSEQKSEDSLLEFPDPPAKIDLYKAIFLSSSEDSDSDSEENNSANLTKESITKEMTSSETKETEGVLEGVPQGRQEVEDKETALSDKIVISAERKSHRNTSPPRGVFANLDLDALNTRKEKSNTVLENKEESDDSEIKEPPNEDHGECEQNNKLEQTEENMYGPWLPSVPMAVIKNTSVPTVKTVLPSVVGSVHTEWVEKVKTVSHKSKHNKKHKKSSKHKKHKHKKKRH</sequence>
<dbReference type="FunCoup" id="A0A6L2PAI6">
    <property type="interactions" value="1776"/>
</dbReference>
<feature type="compositionally biased region" description="Low complexity" evidence="2">
    <location>
        <begin position="712"/>
        <end position="729"/>
    </location>
</feature>
<dbReference type="Pfam" id="PF01585">
    <property type="entry name" value="G-patch"/>
    <property type="match status" value="1"/>
</dbReference>
<protein>
    <recommendedName>
        <fullName evidence="3">G-patch domain-containing protein</fullName>
    </recommendedName>
</protein>
<proteinExistence type="inferred from homology"/>
<dbReference type="InterPro" id="IPR011666">
    <property type="entry name" value="DUF1604"/>
</dbReference>
<dbReference type="PROSITE" id="PS50174">
    <property type="entry name" value="G_PATCH"/>
    <property type="match status" value="1"/>
</dbReference>
<organism evidence="4 5">
    <name type="scientific">Coptotermes formosanus</name>
    <name type="common">Formosan subterranean termite</name>
    <dbReference type="NCBI Taxonomy" id="36987"/>
    <lineage>
        <taxon>Eukaryota</taxon>
        <taxon>Metazoa</taxon>
        <taxon>Ecdysozoa</taxon>
        <taxon>Arthropoda</taxon>
        <taxon>Hexapoda</taxon>
        <taxon>Insecta</taxon>
        <taxon>Pterygota</taxon>
        <taxon>Neoptera</taxon>
        <taxon>Polyneoptera</taxon>
        <taxon>Dictyoptera</taxon>
        <taxon>Blattodea</taxon>
        <taxon>Blattoidea</taxon>
        <taxon>Termitoidae</taxon>
        <taxon>Rhinotermitidae</taxon>
        <taxon>Coptotermes</taxon>
    </lineage>
</organism>
<feature type="compositionally biased region" description="Basic residues" evidence="2">
    <location>
        <begin position="874"/>
        <end position="901"/>
    </location>
</feature>